<dbReference type="InterPro" id="IPR004516">
    <property type="entry name" value="HisRS/HisZ"/>
</dbReference>
<dbReference type="EMBL" id="CP136865">
    <property type="protein sequence ID" value="WOJ96827.1"/>
    <property type="molecule type" value="Genomic_DNA"/>
</dbReference>
<evidence type="ECO:0000256" key="4">
    <source>
        <dbReference type="ARBA" id="ARBA00011496"/>
    </source>
</evidence>
<dbReference type="NCBIfam" id="NF009086">
    <property type="entry name" value="PRK12421.1"/>
    <property type="match status" value="1"/>
</dbReference>
<comment type="similarity">
    <text evidence="3 8">Belongs to the class-II aminoacyl-tRNA synthetase family. HisZ subfamily.</text>
</comment>
<evidence type="ECO:0000256" key="2">
    <source>
        <dbReference type="ARBA" id="ARBA00004667"/>
    </source>
</evidence>
<dbReference type="PIRSF" id="PIRSF001549">
    <property type="entry name" value="His-tRNA_synth"/>
    <property type="match status" value="1"/>
</dbReference>
<dbReference type="InterPro" id="IPR041715">
    <property type="entry name" value="HisRS-like_core"/>
</dbReference>
<evidence type="ECO:0000313" key="11">
    <source>
        <dbReference type="EMBL" id="WOJ96827.1"/>
    </source>
</evidence>
<evidence type="ECO:0000256" key="5">
    <source>
        <dbReference type="ARBA" id="ARBA00020397"/>
    </source>
</evidence>
<keyword evidence="11" id="KW-0328">Glycosyltransferase</keyword>
<dbReference type="GO" id="GO:0016757">
    <property type="term" value="F:glycosyltransferase activity"/>
    <property type="evidence" value="ECO:0007669"/>
    <property type="project" value="UniProtKB-KW"/>
</dbReference>
<dbReference type="RefSeq" id="WP_407327521.1">
    <property type="nucleotide sequence ID" value="NZ_CP136865.1"/>
</dbReference>
<evidence type="ECO:0000256" key="9">
    <source>
        <dbReference type="SAM" id="MobiDB-lite"/>
    </source>
</evidence>
<dbReference type="InterPro" id="IPR045864">
    <property type="entry name" value="aa-tRNA-synth_II/BPL/LPL"/>
</dbReference>
<evidence type="ECO:0000256" key="6">
    <source>
        <dbReference type="ARBA" id="ARBA00022490"/>
    </source>
</evidence>
<keyword evidence="6 8" id="KW-0963">Cytoplasm</keyword>
<keyword evidence="11" id="KW-0808">Transferase</keyword>
<reference evidence="11 12" key="1">
    <citation type="submission" date="2023-10" db="EMBL/GenBank/DDBJ databases">
        <title>Two novel species belonging to the OM43/NOR5 clade.</title>
        <authorList>
            <person name="Park M."/>
        </authorList>
    </citation>
    <scope>NUCLEOTIDE SEQUENCE [LARGE SCALE GENOMIC DNA]</scope>
    <source>
        <strain evidence="11 12">IMCC45268</strain>
    </source>
</reference>
<dbReference type="HAMAP" id="MF_00125">
    <property type="entry name" value="HisZ"/>
    <property type="match status" value="1"/>
</dbReference>
<dbReference type="Gene3D" id="3.30.930.10">
    <property type="entry name" value="Bira Bifunctional Protein, Domain 2"/>
    <property type="match status" value="1"/>
</dbReference>
<evidence type="ECO:0000256" key="8">
    <source>
        <dbReference type="HAMAP-Rule" id="MF_00125"/>
    </source>
</evidence>
<accession>A0ABZ0ICR3</accession>
<comment type="miscellaneous">
    <text evidence="8">This function is generally fulfilled by the C-terminal part of HisG, which is missing in some bacteria such as this one.</text>
</comment>
<keyword evidence="8" id="KW-0028">Amino-acid biosynthesis</keyword>
<evidence type="ECO:0000256" key="7">
    <source>
        <dbReference type="ARBA" id="ARBA00025246"/>
    </source>
</evidence>
<comment type="function">
    <text evidence="7 8">Required for the first step of histidine biosynthesis. May allow the feedback regulation of ATP phosphoribosyltransferase activity by histidine.</text>
</comment>
<dbReference type="SUPFAM" id="SSF55681">
    <property type="entry name" value="Class II aaRS and biotin synthetases"/>
    <property type="match status" value="1"/>
</dbReference>
<gene>
    <name evidence="8" type="primary">hisZ</name>
    <name evidence="11" type="ORF">R0137_16510</name>
</gene>
<dbReference type="InterPro" id="IPR004517">
    <property type="entry name" value="HisZ"/>
</dbReference>
<dbReference type="CDD" id="cd00773">
    <property type="entry name" value="HisRS-like_core"/>
    <property type="match status" value="1"/>
</dbReference>
<evidence type="ECO:0000313" key="12">
    <source>
        <dbReference type="Proteomes" id="UP001626549"/>
    </source>
</evidence>
<keyword evidence="12" id="KW-1185">Reference proteome</keyword>
<dbReference type="Proteomes" id="UP001626549">
    <property type="component" value="Chromosome"/>
</dbReference>
<feature type="domain" description="Class II Histidinyl-tRNA synthetase (HisRS)-like catalytic core" evidence="10">
    <location>
        <begin position="15"/>
        <end position="326"/>
    </location>
</feature>
<proteinExistence type="inferred from homology"/>
<comment type="subcellular location">
    <subcellularLocation>
        <location evidence="1 8">Cytoplasm</location>
    </subcellularLocation>
</comment>
<evidence type="ECO:0000256" key="1">
    <source>
        <dbReference type="ARBA" id="ARBA00004496"/>
    </source>
</evidence>
<name>A0ABZ0ICR3_9GAMM</name>
<evidence type="ECO:0000259" key="10">
    <source>
        <dbReference type="Pfam" id="PF13393"/>
    </source>
</evidence>
<dbReference type="PANTHER" id="PTHR43707">
    <property type="entry name" value="HISTIDYL-TRNA SYNTHETASE"/>
    <property type="match status" value="1"/>
</dbReference>
<dbReference type="PANTHER" id="PTHR43707:SF1">
    <property type="entry name" value="HISTIDINE--TRNA LIGASE, MITOCHONDRIAL-RELATED"/>
    <property type="match status" value="1"/>
</dbReference>
<feature type="region of interest" description="Disordered" evidence="9">
    <location>
        <begin position="381"/>
        <end position="403"/>
    </location>
</feature>
<feature type="compositionally biased region" description="Polar residues" evidence="9">
    <location>
        <begin position="389"/>
        <end position="403"/>
    </location>
</feature>
<comment type="subunit">
    <text evidence="4 8">Heteromultimer composed of HisG and HisZ subunits.</text>
</comment>
<keyword evidence="8" id="KW-0368">Histidine biosynthesis</keyword>
<comment type="pathway">
    <text evidence="2 8">Amino-acid biosynthesis; L-histidine biosynthesis; L-histidine from 5-phospho-alpha-D-ribose 1-diphosphate: step 1/9.</text>
</comment>
<organism evidence="11 12">
    <name type="scientific">Congregibacter brevis</name>
    <dbReference type="NCBI Taxonomy" id="3081201"/>
    <lineage>
        <taxon>Bacteria</taxon>
        <taxon>Pseudomonadati</taxon>
        <taxon>Pseudomonadota</taxon>
        <taxon>Gammaproteobacteria</taxon>
        <taxon>Cellvibrionales</taxon>
        <taxon>Halieaceae</taxon>
        <taxon>Congregibacter</taxon>
    </lineage>
</organism>
<sequence>MDKQSPIRAWQLPDGIDELLPDAAAQVEELRRSLLDCASRWGYRLVMPPMVEFTDSLLVGVGEDLDLLTFKVPDQVTGRMLGLRADMTPQVARMDAHSLHGDQVNRLCYAGSTLHTRSGSLAASRSPLQLGAELYGAQGLSADIEVIALMLSMLDVAGVEIGSALTLDLGHGDIFKHVLAASGAKDAGIESEIFDALQRKSRPDLERLLEQLPVGSRSGLRALMDMHGDLDVLDRAEAELARTAPQIRTSLEELRALSSALQARYPDVSLYVDLAELRGYRYHTGVVFAAYTQGLGEALARGGRYDNVGKVYGRSRPATGFATDLRLLASQLRTQHSSSDAIAAPDLEDAALQDAVRSLRNAGETVIVEFDGDTDSRCSREMTKIDGQWQPQARQTSLVGEGK</sequence>
<evidence type="ECO:0000256" key="3">
    <source>
        <dbReference type="ARBA" id="ARBA00005539"/>
    </source>
</evidence>
<dbReference type="Pfam" id="PF13393">
    <property type="entry name" value="tRNA-synt_His"/>
    <property type="match status" value="1"/>
</dbReference>
<protein>
    <recommendedName>
        <fullName evidence="5 8">ATP phosphoribosyltransferase regulatory subunit</fullName>
    </recommendedName>
</protein>
<dbReference type="NCBIfam" id="NF008935">
    <property type="entry name" value="PRK12292.1-1"/>
    <property type="match status" value="1"/>
</dbReference>